<name>A0A021VPE8_9CELL</name>
<dbReference type="Pfam" id="PF13399">
    <property type="entry name" value="LytR_C"/>
    <property type="match status" value="1"/>
</dbReference>
<sequence>MKGHHDYPPDEFDAAAQEERPRGVHRAPRSWWSRWGALVAVLVVFPLLAFGVVTWLSEWEGLQRDGTAVEQPQVGASQPAEPAEPAEPTEPGPVEGEQPPAEESPTEPAPEPPPLPEPDLSTPVVVLNATGRGGLAGGGAARLEDAGFTAVTSGNWDDEDPAASVVLYADPADQGTAAEVAATLGIALVELSEAVDGVTAVLADDYVPE</sequence>
<evidence type="ECO:0000313" key="5">
    <source>
        <dbReference type="Proteomes" id="UP000019753"/>
    </source>
</evidence>
<keyword evidence="2" id="KW-0472">Membrane</keyword>
<keyword evidence="2" id="KW-0812">Transmembrane</keyword>
<dbReference type="Proteomes" id="UP000019753">
    <property type="component" value="Unassembled WGS sequence"/>
</dbReference>
<protein>
    <recommendedName>
        <fullName evidence="3">LytR/CpsA/Psr regulator C-terminal domain-containing protein</fullName>
    </recommendedName>
</protein>
<comment type="caution">
    <text evidence="4">The sequence shown here is derived from an EMBL/GenBank/DDBJ whole genome shotgun (WGS) entry which is preliminary data.</text>
</comment>
<feature type="domain" description="LytR/CpsA/Psr regulator C-terminal" evidence="3">
    <location>
        <begin position="122"/>
        <end position="206"/>
    </location>
</feature>
<evidence type="ECO:0000313" key="4">
    <source>
        <dbReference type="EMBL" id="EYR61910.1"/>
    </source>
</evidence>
<proteinExistence type="predicted"/>
<feature type="compositionally biased region" description="Low complexity" evidence="1">
    <location>
        <begin position="92"/>
        <end position="103"/>
    </location>
</feature>
<feature type="transmembrane region" description="Helical" evidence="2">
    <location>
        <begin position="35"/>
        <end position="56"/>
    </location>
</feature>
<dbReference type="InterPro" id="IPR027381">
    <property type="entry name" value="LytR/CpsA/Psr_C"/>
</dbReference>
<dbReference type="AlphaFoldDB" id="A0A021VPE8"/>
<accession>A0A021VPE8</accession>
<feature type="compositionally biased region" description="Pro residues" evidence="1">
    <location>
        <begin position="107"/>
        <end position="117"/>
    </location>
</feature>
<evidence type="ECO:0000259" key="3">
    <source>
        <dbReference type="Pfam" id="PF13399"/>
    </source>
</evidence>
<evidence type="ECO:0000256" key="2">
    <source>
        <dbReference type="SAM" id="Phobius"/>
    </source>
</evidence>
<keyword evidence="5" id="KW-1185">Reference proteome</keyword>
<evidence type="ECO:0000256" key="1">
    <source>
        <dbReference type="SAM" id="MobiDB-lite"/>
    </source>
</evidence>
<feature type="region of interest" description="Disordered" evidence="1">
    <location>
        <begin position="1"/>
        <end position="23"/>
    </location>
</feature>
<keyword evidence="2" id="KW-1133">Transmembrane helix</keyword>
<gene>
    <name evidence="4" type="ORF">N866_14360</name>
</gene>
<reference evidence="4 5" key="1">
    <citation type="submission" date="2014-01" db="EMBL/GenBank/DDBJ databases">
        <title>Actinotalea ferrariae CF5-4.</title>
        <authorList>
            <person name="Chen F."/>
            <person name="Li Y."/>
            <person name="Wang G."/>
        </authorList>
    </citation>
    <scope>NUCLEOTIDE SEQUENCE [LARGE SCALE GENOMIC DNA]</scope>
    <source>
        <strain evidence="4 5">CF5-4</strain>
    </source>
</reference>
<feature type="region of interest" description="Disordered" evidence="1">
    <location>
        <begin position="67"/>
        <end position="122"/>
    </location>
</feature>
<organism evidence="4 5">
    <name type="scientific">Actinotalea ferrariae CF5-4</name>
    <dbReference type="NCBI Taxonomy" id="948458"/>
    <lineage>
        <taxon>Bacteria</taxon>
        <taxon>Bacillati</taxon>
        <taxon>Actinomycetota</taxon>
        <taxon>Actinomycetes</taxon>
        <taxon>Micrococcales</taxon>
        <taxon>Cellulomonadaceae</taxon>
        <taxon>Actinotalea</taxon>
    </lineage>
</organism>
<dbReference type="Gene3D" id="3.30.70.2390">
    <property type="match status" value="1"/>
</dbReference>
<dbReference type="OrthoDB" id="5147502at2"/>
<dbReference type="RefSeq" id="WP_034229483.1">
    <property type="nucleotide sequence ID" value="NZ_AXCW01000418.1"/>
</dbReference>
<dbReference type="EMBL" id="AXCW01000418">
    <property type="protein sequence ID" value="EYR61910.1"/>
    <property type="molecule type" value="Genomic_DNA"/>
</dbReference>